<accession>A0ABX1QWS6</accession>
<dbReference type="Proteomes" id="UP000709336">
    <property type="component" value="Unassembled WGS sequence"/>
</dbReference>
<evidence type="ECO:0000313" key="1">
    <source>
        <dbReference type="EMBL" id="NMH58699.1"/>
    </source>
</evidence>
<reference evidence="1 2" key="1">
    <citation type="submission" date="2020-03" db="EMBL/GenBank/DDBJ databases">
        <title>Alteromonas ponticola sp. nov., isolated from seawater.</title>
        <authorList>
            <person name="Yoon J.-H."/>
            <person name="Kim Y.-O."/>
        </authorList>
    </citation>
    <scope>NUCLEOTIDE SEQUENCE [LARGE SCALE GENOMIC DNA]</scope>
    <source>
        <strain evidence="1 2">MYP5</strain>
    </source>
</reference>
<name>A0ABX1QWS6_9ALTE</name>
<comment type="caution">
    <text evidence="1">The sequence shown here is derived from an EMBL/GenBank/DDBJ whole genome shotgun (WGS) entry which is preliminary data.</text>
</comment>
<organism evidence="1 2">
    <name type="scientific">Alteromonas ponticola</name>
    <dbReference type="NCBI Taxonomy" id="2720613"/>
    <lineage>
        <taxon>Bacteria</taxon>
        <taxon>Pseudomonadati</taxon>
        <taxon>Pseudomonadota</taxon>
        <taxon>Gammaproteobacteria</taxon>
        <taxon>Alteromonadales</taxon>
        <taxon>Alteromonadaceae</taxon>
        <taxon>Alteromonas/Salinimonas group</taxon>
        <taxon>Alteromonas</taxon>
    </lineage>
</organism>
<gene>
    <name evidence="1" type="ORF">HCJ96_01495</name>
</gene>
<dbReference type="RefSeq" id="WP_169209254.1">
    <property type="nucleotide sequence ID" value="NZ_JAATNW010000001.1"/>
</dbReference>
<sequence length="168" mass="19481">MNRRFPDALKKMHEIEIDYYHHDIDFEPYEEFNSKDDTAHWIKAWTGNESLDGREFLIFGQDGSGGYVAFWLTKETDDLLEQPIVFFGSEGELGVVSENFGDYVWLFAHGIGPYDAVAFPSLESKTIDKLSKFAKELFPSHEDTPKQIIQKARARYPGFEKMIQELCR</sequence>
<proteinExistence type="predicted"/>
<protein>
    <submittedName>
        <fullName evidence="1">SMI1/KNR4 family protein</fullName>
    </submittedName>
</protein>
<keyword evidence="2" id="KW-1185">Reference proteome</keyword>
<evidence type="ECO:0000313" key="2">
    <source>
        <dbReference type="Proteomes" id="UP000709336"/>
    </source>
</evidence>
<dbReference type="EMBL" id="JAATNW010000001">
    <property type="protein sequence ID" value="NMH58699.1"/>
    <property type="molecule type" value="Genomic_DNA"/>
</dbReference>